<dbReference type="AlphaFoldDB" id="A0A0A9FH57"/>
<reference evidence="1" key="2">
    <citation type="journal article" date="2015" name="Data Brief">
        <title>Shoot transcriptome of the giant reed, Arundo donax.</title>
        <authorList>
            <person name="Barrero R.A."/>
            <person name="Guerrero F.D."/>
            <person name="Moolhuijzen P."/>
            <person name="Goolsby J.A."/>
            <person name="Tidwell J."/>
            <person name="Bellgard S.E."/>
            <person name="Bellgard M.I."/>
        </authorList>
    </citation>
    <scope>NUCLEOTIDE SEQUENCE</scope>
    <source>
        <tissue evidence="1">Shoot tissue taken approximately 20 cm above the soil surface</tissue>
    </source>
</reference>
<reference evidence="1" key="1">
    <citation type="submission" date="2014-09" db="EMBL/GenBank/DDBJ databases">
        <authorList>
            <person name="Magalhaes I.L.F."/>
            <person name="Oliveira U."/>
            <person name="Santos F.R."/>
            <person name="Vidigal T.H.D.A."/>
            <person name="Brescovit A.D."/>
            <person name="Santos A.J."/>
        </authorList>
    </citation>
    <scope>NUCLEOTIDE SEQUENCE</scope>
    <source>
        <tissue evidence="1">Shoot tissue taken approximately 20 cm above the soil surface</tissue>
    </source>
</reference>
<accession>A0A0A9FH57</accession>
<sequence length="16" mass="1981">MKRPGGQWEELKIPRR</sequence>
<evidence type="ECO:0000313" key="1">
    <source>
        <dbReference type="EMBL" id="JAE11647.1"/>
    </source>
</evidence>
<name>A0A0A9FH57_ARUDO</name>
<proteinExistence type="predicted"/>
<organism evidence="1">
    <name type="scientific">Arundo donax</name>
    <name type="common">Giant reed</name>
    <name type="synonym">Donax arundinaceus</name>
    <dbReference type="NCBI Taxonomy" id="35708"/>
    <lineage>
        <taxon>Eukaryota</taxon>
        <taxon>Viridiplantae</taxon>
        <taxon>Streptophyta</taxon>
        <taxon>Embryophyta</taxon>
        <taxon>Tracheophyta</taxon>
        <taxon>Spermatophyta</taxon>
        <taxon>Magnoliopsida</taxon>
        <taxon>Liliopsida</taxon>
        <taxon>Poales</taxon>
        <taxon>Poaceae</taxon>
        <taxon>PACMAD clade</taxon>
        <taxon>Arundinoideae</taxon>
        <taxon>Arundineae</taxon>
        <taxon>Arundo</taxon>
    </lineage>
</organism>
<dbReference type="EMBL" id="GBRH01186249">
    <property type="protein sequence ID" value="JAE11647.1"/>
    <property type="molecule type" value="Transcribed_RNA"/>
</dbReference>
<protein>
    <submittedName>
        <fullName evidence="1">Uncharacterized protein</fullName>
    </submittedName>
</protein>